<reference evidence="1 2" key="1">
    <citation type="journal article" date="2022" name="bioRxiv">
        <title>The genome of the oomycete Peronosclerospora sorghi, a cosmopolitan pathogen of maize and sorghum, is inflated with dispersed pseudogenes.</title>
        <authorList>
            <person name="Fletcher K."/>
            <person name="Martin F."/>
            <person name="Isakeit T."/>
            <person name="Cavanaugh K."/>
            <person name="Magill C."/>
            <person name="Michelmore R."/>
        </authorList>
    </citation>
    <scope>NUCLEOTIDE SEQUENCE [LARGE SCALE GENOMIC DNA]</scope>
    <source>
        <strain evidence="1">P6</strain>
    </source>
</reference>
<evidence type="ECO:0000313" key="2">
    <source>
        <dbReference type="Proteomes" id="UP001163321"/>
    </source>
</evidence>
<keyword evidence="2" id="KW-1185">Reference proteome</keyword>
<comment type="caution">
    <text evidence="1">The sequence shown here is derived from an EMBL/GenBank/DDBJ whole genome shotgun (WGS) entry which is preliminary data.</text>
</comment>
<dbReference type="Proteomes" id="UP001163321">
    <property type="component" value="Chromosome 6"/>
</dbReference>
<accession>A0ACC0VVK8</accession>
<name>A0ACC0VVK8_9STRA</name>
<organism evidence="1 2">
    <name type="scientific">Peronosclerospora sorghi</name>
    <dbReference type="NCBI Taxonomy" id="230839"/>
    <lineage>
        <taxon>Eukaryota</taxon>
        <taxon>Sar</taxon>
        <taxon>Stramenopiles</taxon>
        <taxon>Oomycota</taxon>
        <taxon>Peronosporomycetes</taxon>
        <taxon>Peronosporales</taxon>
        <taxon>Peronosporaceae</taxon>
        <taxon>Peronosclerospora</taxon>
    </lineage>
</organism>
<protein>
    <submittedName>
        <fullName evidence="1">Uncharacterized protein</fullName>
    </submittedName>
</protein>
<evidence type="ECO:0000313" key="1">
    <source>
        <dbReference type="EMBL" id="KAI9910494.1"/>
    </source>
</evidence>
<gene>
    <name evidence="1" type="ORF">PsorP6_010967</name>
</gene>
<dbReference type="EMBL" id="CM047585">
    <property type="protein sequence ID" value="KAI9910494.1"/>
    <property type="molecule type" value="Genomic_DNA"/>
</dbReference>
<sequence length="256" mass="28716">MLAAVTLAVSTTEAEEGKRYGPLCGAPLSRFYNGGERVEPGTIVKEVKINGAERVDGVTIVAQLPRAATPFHFHAGGDGGDPTTLPLDDVEYITPVGYNLHKNDNHHTRLFYLQLTTNKNKTAHVGQRKGYFCMDEAPYGYQLSSFYGFEGDELDMAGAFGLASTRIPQLLRFPPKVFKFLRRQVDIGFTRRMKTCLHFVYCTLRSQDHSLFQPMSTEVETFVPAARFSYEAHPLLVILSGNIIAHREKGKLRWEK</sequence>
<proteinExistence type="predicted"/>